<gene>
    <name evidence="9" type="ORF">O6P43_009076</name>
</gene>
<evidence type="ECO:0000256" key="5">
    <source>
        <dbReference type="ARBA" id="ARBA00022771"/>
    </source>
</evidence>
<keyword evidence="10" id="KW-1185">Reference proteome</keyword>
<keyword evidence="5" id="KW-0863">Zinc-finger</keyword>
<evidence type="ECO:0000256" key="7">
    <source>
        <dbReference type="SAM" id="MobiDB-lite"/>
    </source>
</evidence>
<dbReference type="Proteomes" id="UP001163823">
    <property type="component" value="Chromosome 4"/>
</dbReference>
<evidence type="ECO:0000256" key="1">
    <source>
        <dbReference type="ARBA" id="ARBA00004496"/>
    </source>
</evidence>
<comment type="similarity">
    <text evidence="2">Belongs to the FLZ family.</text>
</comment>
<comment type="subcellular location">
    <subcellularLocation>
        <location evidence="1">Cytoplasm</location>
    </subcellularLocation>
</comment>
<dbReference type="PANTHER" id="PTHR33059:SF81">
    <property type="entry name" value="FLZ-TYPE DOMAIN-CONTAINING PROTEIN"/>
    <property type="match status" value="1"/>
</dbReference>
<accession>A0AAD7VCK0</accession>
<dbReference type="PROSITE" id="PS51795">
    <property type="entry name" value="ZF_FLZ"/>
    <property type="match status" value="1"/>
</dbReference>
<keyword evidence="5" id="KW-0862">Zinc</keyword>
<evidence type="ECO:0000256" key="6">
    <source>
        <dbReference type="PROSITE-ProRule" id="PRU01131"/>
    </source>
</evidence>
<comment type="caution">
    <text evidence="9">The sequence shown here is derived from an EMBL/GenBank/DDBJ whole genome shotgun (WGS) entry which is preliminary data.</text>
</comment>
<keyword evidence="3" id="KW-0963">Cytoplasm</keyword>
<dbReference type="AlphaFoldDB" id="A0AAD7VCK0"/>
<name>A0AAD7VCK0_QUISA</name>
<dbReference type="PANTHER" id="PTHR33059">
    <property type="entry name" value="FCS-LIKE ZINC FINGER 5"/>
    <property type="match status" value="1"/>
</dbReference>
<evidence type="ECO:0000313" key="9">
    <source>
        <dbReference type="EMBL" id="KAJ7970975.1"/>
    </source>
</evidence>
<evidence type="ECO:0000256" key="4">
    <source>
        <dbReference type="ARBA" id="ARBA00022723"/>
    </source>
</evidence>
<dbReference type="InterPro" id="IPR007650">
    <property type="entry name" value="Zf-FLZ_dom"/>
</dbReference>
<reference evidence="9" key="1">
    <citation type="journal article" date="2023" name="Science">
        <title>Elucidation of the pathway for biosynthesis of saponin adjuvants from the soapbark tree.</title>
        <authorList>
            <person name="Reed J."/>
            <person name="Orme A."/>
            <person name="El-Demerdash A."/>
            <person name="Owen C."/>
            <person name="Martin L.B.B."/>
            <person name="Misra R.C."/>
            <person name="Kikuchi S."/>
            <person name="Rejzek M."/>
            <person name="Martin A.C."/>
            <person name="Harkess A."/>
            <person name="Leebens-Mack J."/>
            <person name="Louveau T."/>
            <person name="Stephenson M.J."/>
            <person name="Osbourn A."/>
        </authorList>
    </citation>
    <scope>NUCLEOTIDE SEQUENCE</scope>
    <source>
        <strain evidence="9">S10</strain>
    </source>
</reference>
<dbReference type="EMBL" id="JARAOO010000004">
    <property type="protein sequence ID" value="KAJ7970975.1"/>
    <property type="molecule type" value="Genomic_DNA"/>
</dbReference>
<dbReference type="GO" id="GO:0005737">
    <property type="term" value="C:cytoplasm"/>
    <property type="evidence" value="ECO:0007669"/>
    <property type="project" value="UniProtKB-SubCell"/>
</dbReference>
<evidence type="ECO:0000313" key="10">
    <source>
        <dbReference type="Proteomes" id="UP001163823"/>
    </source>
</evidence>
<dbReference type="KEGG" id="qsa:O6P43_009076"/>
<feature type="region of interest" description="Disordered" evidence="7">
    <location>
        <begin position="30"/>
        <end position="76"/>
    </location>
</feature>
<proteinExistence type="inferred from homology"/>
<feature type="zinc finger region" description="FLZ-type" evidence="6">
    <location>
        <begin position="94"/>
        <end position="138"/>
    </location>
</feature>
<evidence type="ECO:0000259" key="8">
    <source>
        <dbReference type="PROSITE" id="PS51795"/>
    </source>
</evidence>
<feature type="domain" description="FLZ-type" evidence="8">
    <location>
        <begin position="94"/>
        <end position="138"/>
    </location>
</feature>
<dbReference type="Pfam" id="PF04570">
    <property type="entry name" value="zf-FLZ"/>
    <property type="match status" value="1"/>
</dbReference>
<feature type="compositionally biased region" description="Basic and acidic residues" evidence="7">
    <location>
        <begin position="47"/>
        <end position="62"/>
    </location>
</feature>
<evidence type="ECO:0000256" key="2">
    <source>
        <dbReference type="ARBA" id="ARBA00009374"/>
    </source>
</evidence>
<organism evidence="9 10">
    <name type="scientific">Quillaja saponaria</name>
    <name type="common">Soap bark tree</name>
    <dbReference type="NCBI Taxonomy" id="32244"/>
    <lineage>
        <taxon>Eukaryota</taxon>
        <taxon>Viridiplantae</taxon>
        <taxon>Streptophyta</taxon>
        <taxon>Embryophyta</taxon>
        <taxon>Tracheophyta</taxon>
        <taxon>Spermatophyta</taxon>
        <taxon>Magnoliopsida</taxon>
        <taxon>eudicotyledons</taxon>
        <taxon>Gunneridae</taxon>
        <taxon>Pentapetalae</taxon>
        <taxon>rosids</taxon>
        <taxon>fabids</taxon>
        <taxon>Fabales</taxon>
        <taxon>Quillajaceae</taxon>
        <taxon>Quillaja</taxon>
    </lineage>
</organism>
<sequence>MSSKRCRVVRSSSRGEVSLYTQIQPLEAPATSLWEKKRPAPKSSQKPPKDSKPPIKKQEQHLVQEPSILTLGETTLDPNEMGESKKIIEHGFGEFLKGCSFCKKILTEHHDVFMYGYLGAFCSAECRGNQIALDGLKKEVSSGSRKMATEQNLLTGDALRLFRMQGLTQEIPKWSD</sequence>
<dbReference type="GO" id="GO:0008270">
    <property type="term" value="F:zinc ion binding"/>
    <property type="evidence" value="ECO:0007669"/>
    <property type="project" value="UniProtKB-KW"/>
</dbReference>
<evidence type="ECO:0000256" key="3">
    <source>
        <dbReference type="ARBA" id="ARBA00022490"/>
    </source>
</evidence>
<protein>
    <recommendedName>
        <fullName evidence="8">FLZ-type domain-containing protein</fullName>
    </recommendedName>
</protein>
<keyword evidence="4" id="KW-0479">Metal-binding</keyword>